<feature type="non-terminal residue" evidence="1">
    <location>
        <position position="1"/>
    </location>
</feature>
<reference evidence="1 2" key="1">
    <citation type="submission" date="2020-12" db="EMBL/GenBank/DDBJ databases">
        <authorList>
            <person name="Kusuma A.B."/>
            <person name="Nouioui I."/>
            <person name="Goodfellow M."/>
        </authorList>
    </citation>
    <scope>NUCLEOTIDE SEQUENCE [LARGE SCALE GENOMIC DNA]</scope>
    <source>
        <strain evidence="1 2">DSM 41764</strain>
    </source>
</reference>
<dbReference type="Pfam" id="PF19698">
    <property type="entry name" value="DUF6197"/>
    <property type="match status" value="1"/>
</dbReference>
<dbReference type="Proteomes" id="UP000638849">
    <property type="component" value="Unassembled WGS sequence"/>
</dbReference>
<dbReference type="InterPro" id="IPR045677">
    <property type="entry name" value="DUF6197"/>
</dbReference>
<name>A0ABS0RS78_9ACTN</name>
<dbReference type="EMBL" id="JAEEAQ010000941">
    <property type="protein sequence ID" value="MBI0319674.1"/>
    <property type="molecule type" value="Genomic_DNA"/>
</dbReference>
<evidence type="ECO:0000313" key="1">
    <source>
        <dbReference type="EMBL" id="MBI0319674.1"/>
    </source>
</evidence>
<keyword evidence="2" id="KW-1185">Reference proteome</keyword>
<organism evidence="1 2">
    <name type="scientific">Streptomyces javensis</name>
    <dbReference type="NCBI Taxonomy" id="114698"/>
    <lineage>
        <taxon>Bacteria</taxon>
        <taxon>Bacillati</taxon>
        <taxon>Actinomycetota</taxon>
        <taxon>Actinomycetes</taxon>
        <taxon>Kitasatosporales</taxon>
        <taxon>Streptomycetaceae</taxon>
        <taxon>Streptomyces</taxon>
        <taxon>Streptomyces violaceusniger group</taxon>
    </lineage>
</organism>
<protein>
    <submittedName>
        <fullName evidence="1">Uncharacterized protein</fullName>
    </submittedName>
</protein>
<comment type="caution">
    <text evidence="1">The sequence shown here is derived from an EMBL/GenBank/DDBJ whole genome shotgun (WGS) entry which is preliminary data.</text>
</comment>
<accession>A0ABS0RS78</accession>
<gene>
    <name evidence="1" type="ORF">JBF12_43295</name>
</gene>
<proteinExistence type="predicted"/>
<evidence type="ECO:0000313" key="2">
    <source>
        <dbReference type="Proteomes" id="UP000638849"/>
    </source>
</evidence>
<sequence>LYPTPVAALLQRAHHRLLTGGWCSGAMVNEDGAVCLYGSIHAEASGDQVLENRALEILLEAIRRRFPDAASVPVFNDRWKQPRIPLLLIKQAADLAHVRDL</sequence>